<dbReference type="InterPro" id="IPR027385">
    <property type="entry name" value="Beta-barrel_OMP"/>
</dbReference>
<dbReference type="GO" id="GO:0009279">
    <property type="term" value="C:cell outer membrane"/>
    <property type="evidence" value="ECO:0007669"/>
    <property type="project" value="UniProtKB-SubCell"/>
</dbReference>
<keyword evidence="15" id="KW-1185">Reference proteome</keyword>
<dbReference type="Gene3D" id="2.40.160.20">
    <property type="match status" value="1"/>
</dbReference>
<evidence type="ECO:0000259" key="13">
    <source>
        <dbReference type="PROSITE" id="PS51123"/>
    </source>
</evidence>
<dbReference type="InterPro" id="IPR011250">
    <property type="entry name" value="OMP/PagP_B-barrel"/>
</dbReference>
<feature type="signal peptide" evidence="12">
    <location>
        <begin position="1"/>
        <end position="22"/>
    </location>
</feature>
<dbReference type="GO" id="GO:0006811">
    <property type="term" value="P:monoatomic ion transport"/>
    <property type="evidence" value="ECO:0007669"/>
    <property type="project" value="UniProtKB-KW"/>
</dbReference>
<keyword evidence="4" id="KW-0812">Transmembrane</keyword>
<sequence length="350" mass="38346">MNKSKKIAIAVAALCASFSALAQDAVINPSWYIQPSVNGVKPDSDFGATDKRGYGAGLKFGKAINEKWDVQGGYTYARSRDGDRRYQQDTLGVDGLYMFSRKTFRPFILIGIGAERDKANLPLYIERKKNSPYLSAGIGFQADINDRVTFQADLRDQHGFIRGDEFPNSKSNNYYLTVGLNFAFDAPPRPAPPAPPAPPPAPPVAEPPPPPPAPPAPPPPPPARFEKVTMSATELFSFDSAKLNSNQPKLDDIANVLNTNSSIDNVVITGYADRLGSDKYNQKLSERRANAVKDYLVGKGIAANRLNAVGKGESNPVVECNDKKRADLIKCLEPNRRVEVEQITIERRVQ</sequence>
<dbReference type="PROSITE" id="PS01068">
    <property type="entry name" value="OMPA_1"/>
    <property type="match status" value="1"/>
</dbReference>
<dbReference type="InterPro" id="IPR006664">
    <property type="entry name" value="OMP_bac"/>
</dbReference>
<dbReference type="InterPro" id="IPR050330">
    <property type="entry name" value="Bact_OuterMem_StrucFunc"/>
</dbReference>
<dbReference type="PRINTS" id="PR01023">
    <property type="entry name" value="NAFLGMOTY"/>
</dbReference>
<protein>
    <submittedName>
        <fullName evidence="14">OmpA family protein</fullName>
    </submittedName>
</protein>
<reference evidence="14 15" key="1">
    <citation type="submission" date="2019-11" db="EMBL/GenBank/DDBJ databases">
        <title>Novel species isolated from a subtropical stream in China.</title>
        <authorList>
            <person name="Lu H."/>
        </authorList>
    </citation>
    <scope>NUCLEOTIDE SEQUENCE [LARGE SCALE GENOMIC DNA]</scope>
    <source>
        <strain evidence="14 15">FT25W</strain>
    </source>
</reference>
<feature type="domain" description="OmpA-like" evidence="13">
    <location>
        <begin position="223"/>
        <end position="346"/>
    </location>
</feature>
<dbReference type="PANTHER" id="PTHR30329:SF21">
    <property type="entry name" value="LIPOPROTEIN YIAD-RELATED"/>
    <property type="match status" value="1"/>
</dbReference>
<dbReference type="SUPFAM" id="SSF56925">
    <property type="entry name" value="OMPA-like"/>
    <property type="match status" value="1"/>
</dbReference>
<evidence type="ECO:0000256" key="1">
    <source>
        <dbReference type="ARBA" id="ARBA00004571"/>
    </source>
</evidence>
<accession>A0A6L5QGL6</accession>
<keyword evidence="9" id="KW-0998">Cell outer membrane</keyword>
<keyword evidence="2" id="KW-0813">Transport</keyword>
<dbReference type="InterPro" id="IPR006665">
    <property type="entry name" value="OmpA-like"/>
</dbReference>
<gene>
    <name evidence="14" type="ORF">GJ697_13915</name>
</gene>
<dbReference type="AlphaFoldDB" id="A0A6L5QGL6"/>
<dbReference type="Pfam" id="PF00691">
    <property type="entry name" value="OmpA"/>
    <property type="match status" value="1"/>
</dbReference>
<proteinExistence type="predicted"/>
<keyword evidence="7" id="KW-0626">Porin</keyword>
<evidence type="ECO:0000313" key="15">
    <source>
        <dbReference type="Proteomes" id="UP000481037"/>
    </source>
</evidence>
<dbReference type="RefSeq" id="WP_166455157.1">
    <property type="nucleotide sequence ID" value="NZ_WKJM01000010.1"/>
</dbReference>
<evidence type="ECO:0000256" key="3">
    <source>
        <dbReference type="ARBA" id="ARBA00022452"/>
    </source>
</evidence>
<evidence type="ECO:0000256" key="12">
    <source>
        <dbReference type="SAM" id="SignalP"/>
    </source>
</evidence>
<dbReference type="InterPro" id="IPR006690">
    <property type="entry name" value="OMPA-like_CS"/>
</dbReference>
<feature type="region of interest" description="Disordered" evidence="11">
    <location>
        <begin position="187"/>
        <end position="225"/>
    </location>
</feature>
<evidence type="ECO:0000256" key="4">
    <source>
        <dbReference type="ARBA" id="ARBA00022692"/>
    </source>
</evidence>
<dbReference type="SUPFAM" id="SSF103088">
    <property type="entry name" value="OmpA-like"/>
    <property type="match status" value="1"/>
</dbReference>
<dbReference type="PANTHER" id="PTHR30329">
    <property type="entry name" value="STATOR ELEMENT OF FLAGELLAR MOTOR COMPLEX"/>
    <property type="match status" value="1"/>
</dbReference>
<dbReference type="PROSITE" id="PS51123">
    <property type="entry name" value="OMPA_2"/>
    <property type="match status" value="1"/>
</dbReference>
<comment type="subcellular location">
    <subcellularLocation>
        <location evidence="1">Cell outer membrane</location>
        <topology evidence="1">Multi-pass membrane protein</topology>
    </subcellularLocation>
</comment>
<evidence type="ECO:0000256" key="7">
    <source>
        <dbReference type="ARBA" id="ARBA00023114"/>
    </source>
</evidence>
<evidence type="ECO:0000256" key="8">
    <source>
        <dbReference type="ARBA" id="ARBA00023136"/>
    </source>
</evidence>
<dbReference type="GO" id="GO:0015288">
    <property type="term" value="F:porin activity"/>
    <property type="evidence" value="ECO:0007669"/>
    <property type="project" value="UniProtKB-KW"/>
</dbReference>
<dbReference type="Gene3D" id="3.30.1330.60">
    <property type="entry name" value="OmpA-like domain"/>
    <property type="match status" value="1"/>
</dbReference>
<feature type="chain" id="PRO_5026837102" evidence="12">
    <location>
        <begin position="23"/>
        <end position="350"/>
    </location>
</feature>
<dbReference type="EMBL" id="WKJM01000010">
    <property type="protein sequence ID" value="MRX08934.1"/>
    <property type="molecule type" value="Genomic_DNA"/>
</dbReference>
<dbReference type="CDD" id="cd07185">
    <property type="entry name" value="OmpA_C-like"/>
    <property type="match status" value="1"/>
</dbReference>
<evidence type="ECO:0000256" key="5">
    <source>
        <dbReference type="ARBA" id="ARBA00022729"/>
    </source>
</evidence>
<dbReference type="Proteomes" id="UP000481037">
    <property type="component" value="Unassembled WGS sequence"/>
</dbReference>
<organism evidence="14 15">
    <name type="scientific">Duganella alba</name>
    <dbReference type="NCBI Taxonomy" id="2666081"/>
    <lineage>
        <taxon>Bacteria</taxon>
        <taxon>Pseudomonadati</taxon>
        <taxon>Pseudomonadota</taxon>
        <taxon>Betaproteobacteria</taxon>
        <taxon>Burkholderiales</taxon>
        <taxon>Oxalobacteraceae</taxon>
        <taxon>Telluria group</taxon>
        <taxon>Duganella</taxon>
    </lineage>
</organism>
<evidence type="ECO:0000256" key="2">
    <source>
        <dbReference type="ARBA" id="ARBA00022448"/>
    </source>
</evidence>
<keyword evidence="5 12" id="KW-0732">Signal</keyword>
<name>A0A6L5QGL6_9BURK</name>
<evidence type="ECO:0000256" key="9">
    <source>
        <dbReference type="ARBA" id="ARBA00023237"/>
    </source>
</evidence>
<dbReference type="GO" id="GO:0046930">
    <property type="term" value="C:pore complex"/>
    <property type="evidence" value="ECO:0007669"/>
    <property type="project" value="UniProtKB-KW"/>
</dbReference>
<evidence type="ECO:0000256" key="6">
    <source>
        <dbReference type="ARBA" id="ARBA00023065"/>
    </source>
</evidence>
<dbReference type="InterPro" id="IPR036737">
    <property type="entry name" value="OmpA-like_sf"/>
</dbReference>
<keyword evidence="3" id="KW-1134">Transmembrane beta strand</keyword>
<evidence type="ECO:0000256" key="11">
    <source>
        <dbReference type="SAM" id="MobiDB-lite"/>
    </source>
</evidence>
<keyword evidence="8 10" id="KW-0472">Membrane</keyword>
<evidence type="ECO:0000313" key="14">
    <source>
        <dbReference type="EMBL" id="MRX08934.1"/>
    </source>
</evidence>
<dbReference type="Pfam" id="PF13505">
    <property type="entry name" value="OMP_b-brl"/>
    <property type="match status" value="1"/>
</dbReference>
<evidence type="ECO:0000256" key="10">
    <source>
        <dbReference type="PROSITE-ProRule" id="PRU00473"/>
    </source>
</evidence>
<keyword evidence="6" id="KW-0406">Ion transport</keyword>
<comment type="caution">
    <text evidence="14">The sequence shown here is derived from an EMBL/GenBank/DDBJ whole genome shotgun (WGS) entry which is preliminary data.</text>
</comment>
<feature type="compositionally biased region" description="Pro residues" evidence="11">
    <location>
        <begin position="187"/>
        <end position="223"/>
    </location>
</feature>
<dbReference type="PRINTS" id="PR01021">
    <property type="entry name" value="OMPADOMAIN"/>
</dbReference>